<comment type="function">
    <text evidence="1">Acts as a pheromone, induces cells to develop competence for genetic transformation.</text>
</comment>
<name>A0A4L8MSB9_STREE</name>
<evidence type="ECO:0000256" key="3">
    <source>
        <dbReference type="ARBA" id="ARBA00009039"/>
    </source>
</evidence>
<evidence type="ECO:0000256" key="5">
    <source>
        <dbReference type="ARBA" id="ARBA00023044"/>
    </source>
</evidence>
<evidence type="ECO:0000256" key="4">
    <source>
        <dbReference type="ARBA" id="ARBA00022525"/>
    </source>
</evidence>
<dbReference type="GO" id="GO:0030420">
    <property type="term" value="P:establishment of competence for transformation"/>
    <property type="evidence" value="ECO:0007669"/>
    <property type="project" value="UniProtKB-KW"/>
</dbReference>
<dbReference type="RefSeq" id="WP_130884643.1">
    <property type="nucleotide sequence ID" value="NZ_LR216055.1"/>
</dbReference>
<dbReference type="Pfam" id="PF03047">
    <property type="entry name" value="ComC"/>
    <property type="match status" value="1"/>
</dbReference>
<evidence type="ECO:0000256" key="6">
    <source>
        <dbReference type="ARBA" id="ARBA00023287"/>
    </source>
</evidence>
<dbReference type="GO" id="GO:0005186">
    <property type="term" value="F:pheromone activity"/>
    <property type="evidence" value="ECO:0007669"/>
    <property type="project" value="UniProtKB-KW"/>
</dbReference>
<protein>
    <submittedName>
        <fullName evidence="7">Competence-stimulating peptide type 2 (Csp-2)</fullName>
    </submittedName>
</protein>
<dbReference type="GO" id="GO:0005576">
    <property type="term" value="C:extracellular region"/>
    <property type="evidence" value="ECO:0007669"/>
    <property type="project" value="UniProtKB-SubCell"/>
</dbReference>
<dbReference type="NCBIfam" id="NF033214">
    <property type="entry name" value="ComC_Streptocco"/>
    <property type="match status" value="1"/>
</dbReference>
<accession>A0A4L8MSB9</accession>
<comment type="subcellular location">
    <subcellularLocation>
        <location evidence="2">Secreted</location>
    </subcellularLocation>
</comment>
<evidence type="ECO:0000256" key="1">
    <source>
        <dbReference type="ARBA" id="ARBA00002667"/>
    </source>
</evidence>
<evidence type="ECO:0000313" key="7">
    <source>
        <dbReference type="EMBL" id="VNP78539.1"/>
    </source>
</evidence>
<gene>
    <name evidence="7" type="primary">comC2</name>
    <name evidence="7" type="ORF">SAMEA2696415_00818</name>
</gene>
<comment type="similarity">
    <text evidence="3">Belongs to the ComC family.</text>
</comment>
<dbReference type="AlphaFoldDB" id="A0A4L8MSB9"/>
<proteinExistence type="inferred from homology"/>
<keyword evidence="4" id="KW-0964">Secreted</keyword>
<dbReference type="InterPro" id="IPR004288">
    <property type="entry name" value="Competence_ComC"/>
</dbReference>
<organism evidence="7">
    <name type="scientific">Streptococcus pneumoniae</name>
    <dbReference type="NCBI Taxonomy" id="1313"/>
    <lineage>
        <taxon>Bacteria</taxon>
        <taxon>Bacillati</taxon>
        <taxon>Bacillota</taxon>
        <taxon>Bacilli</taxon>
        <taxon>Lactobacillales</taxon>
        <taxon>Streptococcaceae</taxon>
        <taxon>Streptococcus</taxon>
    </lineage>
</organism>
<keyword evidence="5" id="KW-0588">Pheromone</keyword>
<sequence>MKNTVKLEQFVVLKEKDLQKIKGGEMRISRIILDFLFLRKK</sequence>
<reference evidence="7" key="1">
    <citation type="submission" date="2019-04" db="EMBL/GenBank/DDBJ databases">
        <authorList>
            <consortium name="Pathogen Informatics"/>
        </authorList>
    </citation>
    <scope>NUCLEOTIDE SEQUENCE</scope>
    <source>
        <strain evidence="7">GPSC62</strain>
    </source>
</reference>
<keyword evidence="6" id="KW-0178">Competence</keyword>
<dbReference type="EMBL" id="CAATGY010000009">
    <property type="protein sequence ID" value="VNP78539.1"/>
    <property type="molecule type" value="Genomic_DNA"/>
</dbReference>
<evidence type="ECO:0000256" key="2">
    <source>
        <dbReference type="ARBA" id="ARBA00004613"/>
    </source>
</evidence>